<dbReference type="InterPro" id="IPR021908">
    <property type="entry name" value="YfbK_C"/>
</dbReference>
<evidence type="ECO:0000313" key="4">
    <source>
        <dbReference type="Proteomes" id="UP000294498"/>
    </source>
</evidence>
<organism evidence="3 4">
    <name type="scientific">Dinghuibacter silviterrae</name>
    <dbReference type="NCBI Taxonomy" id="1539049"/>
    <lineage>
        <taxon>Bacteria</taxon>
        <taxon>Pseudomonadati</taxon>
        <taxon>Bacteroidota</taxon>
        <taxon>Chitinophagia</taxon>
        <taxon>Chitinophagales</taxon>
        <taxon>Chitinophagaceae</taxon>
        <taxon>Dinghuibacter</taxon>
    </lineage>
</organism>
<dbReference type="Pfam" id="PF12450">
    <property type="entry name" value="vWF_A"/>
    <property type="match status" value="1"/>
</dbReference>
<dbReference type="InterPro" id="IPR008969">
    <property type="entry name" value="CarboxyPept-like_regulatory"/>
</dbReference>
<evidence type="ECO:0000259" key="2">
    <source>
        <dbReference type="PROSITE" id="PS50234"/>
    </source>
</evidence>
<dbReference type="OrthoDB" id="9805121at2"/>
<sequence length="584" mass="64551">MRKWKGLLFCLPVMWVAAYGQSSYIRGQVLDQSNQPLLGVEIYIPSTQQFIHTGSTGTFGFQTPYSSDSVNFTLEGYTPLHIRLAGNRFSTVVMKILPNEAQARRPKLLSLVGKQSYDQRRSLWSGGETYANQVENDPILADRYPGTGFALNIDKASYSNIRRFIHLQMRVPPDAVRIEELLNYFNFDYTPPAPPGLFSIQSQVTDCPWNAVKKLLILHICGKKLNLDKMPPSNFVFLLDASGSMDMPNKLPLIKAAFRSLTNNLRDIDTVSIVMYGGTVAPVLTGVPGTARQKILDAIDGLEANGDTPGAAGILLAYTVAMQHFIRGGNNRVILATDGDFNVGQTGEKELEDLISRQRNTGIYLTCLGVGMGNYKDSKLEALAKRGNGNFSYLDNTQEAEKVLVKELSQNLYTVARDVYASVEFNKDLVKDYRLVGFENRKDAVMDSTSEIDGGEVGSGFSMMAMFEVEGRGDLAAQGPPLAGLRLTYRLPDDSVLRSAVYPCASNYRTLDSLDKAYSFAAAVALYGLILRESKYVPGASFTDVLFLANKGLDPQNFLETDFVQQVEKTIKVYGVKHKRKGED</sequence>
<dbReference type="Pfam" id="PF13715">
    <property type="entry name" value="CarbopepD_reg_2"/>
    <property type="match status" value="1"/>
</dbReference>
<evidence type="ECO:0000256" key="1">
    <source>
        <dbReference type="SAM" id="SignalP"/>
    </source>
</evidence>
<evidence type="ECO:0000313" key="3">
    <source>
        <dbReference type="EMBL" id="TDW99173.1"/>
    </source>
</evidence>
<dbReference type="PANTHER" id="PTHR10579:SF43">
    <property type="entry name" value="ZINC FINGER (C3HC4-TYPE RING FINGER) FAMILY PROTEIN"/>
    <property type="match status" value="1"/>
</dbReference>
<dbReference type="InterPro" id="IPR036465">
    <property type="entry name" value="vWFA_dom_sf"/>
</dbReference>
<dbReference type="PANTHER" id="PTHR10579">
    <property type="entry name" value="CALCIUM-ACTIVATED CHLORIDE CHANNEL REGULATOR"/>
    <property type="match status" value="1"/>
</dbReference>
<dbReference type="AlphaFoldDB" id="A0A4R8DMI4"/>
<dbReference type="InterPro" id="IPR022156">
    <property type="entry name" value="Uncharacterised_YfbK_N"/>
</dbReference>
<dbReference type="Gene3D" id="3.40.50.410">
    <property type="entry name" value="von Willebrand factor, type A domain"/>
    <property type="match status" value="1"/>
</dbReference>
<dbReference type="SMART" id="SM00327">
    <property type="entry name" value="VWA"/>
    <property type="match status" value="1"/>
</dbReference>
<protein>
    <submittedName>
        <fullName evidence="3">Ca-activated chloride channel family protein</fullName>
    </submittedName>
</protein>
<comment type="caution">
    <text evidence="3">The sequence shown here is derived from an EMBL/GenBank/DDBJ whole genome shotgun (WGS) entry which is preliminary data.</text>
</comment>
<proteinExistence type="predicted"/>
<keyword evidence="1" id="KW-0732">Signal</keyword>
<keyword evidence="4" id="KW-1185">Reference proteome</keyword>
<feature type="domain" description="VWFA" evidence="2">
    <location>
        <begin position="234"/>
        <end position="412"/>
    </location>
</feature>
<dbReference type="InterPro" id="IPR002035">
    <property type="entry name" value="VWF_A"/>
</dbReference>
<feature type="signal peptide" evidence="1">
    <location>
        <begin position="1"/>
        <end position="18"/>
    </location>
</feature>
<dbReference type="SUPFAM" id="SSF53300">
    <property type="entry name" value="vWA-like"/>
    <property type="match status" value="1"/>
</dbReference>
<dbReference type="Pfam" id="PF00092">
    <property type="entry name" value="VWA"/>
    <property type="match status" value="1"/>
</dbReference>
<dbReference type="Proteomes" id="UP000294498">
    <property type="component" value="Unassembled WGS sequence"/>
</dbReference>
<accession>A0A4R8DMI4</accession>
<name>A0A4R8DMI4_9BACT</name>
<dbReference type="Pfam" id="PF12034">
    <property type="entry name" value="YfbK_C"/>
    <property type="match status" value="1"/>
</dbReference>
<feature type="chain" id="PRO_5020434553" evidence="1">
    <location>
        <begin position="19"/>
        <end position="584"/>
    </location>
</feature>
<dbReference type="EMBL" id="SODV01000001">
    <property type="protein sequence ID" value="TDW99173.1"/>
    <property type="molecule type" value="Genomic_DNA"/>
</dbReference>
<dbReference type="InterPro" id="IPR051266">
    <property type="entry name" value="CLCR"/>
</dbReference>
<dbReference type="RefSeq" id="WP_133989670.1">
    <property type="nucleotide sequence ID" value="NZ_SODV01000001.1"/>
</dbReference>
<dbReference type="PROSITE" id="PS50234">
    <property type="entry name" value="VWFA"/>
    <property type="match status" value="1"/>
</dbReference>
<dbReference type="SUPFAM" id="SSF49464">
    <property type="entry name" value="Carboxypeptidase regulatory domain-like"/>
    <property type="match status" value="1"/>
</dbReference>
<gene>
    <name evidence="3" type="ORF">EDB95_0181</name>
</gene>
<reference evidence="3 4" key="1">
    <citation type="submission" date="2019-03" db="EMBL/GenBank/DDBJ databases">
        <title>Genomic Encyclopedia of Type Strains, Phase IV (KMG-IV): sequencing the most valuable type-strain genomes for metagenomic binning, comparative biology and taxonomic classification.</title>
        <authorList>
            <person name="Goeker M."/>
        </authorList>
    </citation>
    <scope>NUCLEOTIDE SEQUENCE [LARGE SCALE GENOMIC DNA]</scope>
    <source>
        <strain evidence="3 4">DSM 100059</strain>
    </source>
</reference>
<dbReference type="CDD" id="cd01465">
    <property type="entry name" value="vWA_subgroup"/>
    <property type="match status" value="1"/>
</dbReference>